<dbReference type="Proteomes" id="UP000306985">
    <property type="component" value="Unassembled WGS sequence"/>
</dbReference>
<protein>
    <submittedName>
        <fullName evidence="2">Helix-turn-helix domain-containing protein</fullName>
    </submittedName>
</protein>
<comment type="caution">
    <text evidence="2">The sequence shown here is derived from an EMBL/GenBank/DDBJ whole genome shotgun (WGS) entry which is preliminary data.</text>
</comment>
<name>A0A4U6QPS9_9ACTN</name>
<accession>A0A4U6QPS9</accession>
<dbReference type="AlphaFoldDB" id="A0A4U6QPS9"/>
<dbReference type="InterPro" id="IPR009061">
    <property type="entry name" value="DNA-bd_dom_put_sf"/>
</dbReference>
<keyword evidence="3" id="KW-1185">Reference proteome</keyword>
<dbReference type="SUPFAM" id="SSF46955">
    <property type="entry name" value="Putative DNA-binding domain"/>
    <property type="match status" value="1"/>
</dbReference>
<dbReference type="InterPro" id="IPR010093">
    <property type="entry name" value="SinI_DNA-bd"/>
</dbReference>
<reference evidence="2 3" key="1">
    <citation type="submission" date="2019-05" db="EMBL/GenBank/DDBJ databases">
        <title>Nakamurella sp. N5BH11, whole genome shotgun sequence.</title>
        <authorList>
            <person name="Tuo L."/>
        </authorList>
    </citation>
    <scope>NUCLEOTIDE SEQUENCE [LARGE SCALE GENOMIC DNA]</scope>
    <source>
        <strain evidence="2 3">N5BH11</strain>
    </source>
</reference>
<dbReference type="EMBL" id="SZZH01000001">
    <property type="protein sequence ID" value="TKV62218.1"/>
    <property type="molecule type" value="Genomic_DNA"/>
</dbReference>
<gene>
    <name evidence="2" type="ORF">FDO65_07060</name>
</gene>
<dbReference type="Pfam" id="PF12728">
    <property type="entry name" value="HTH_17"/>
    <property type="match status" value="1"/>
</dbReference>
<feature type="domain" description="Helix-turn-helix" evidence="1">
    <location>
        <begin position="2"/>
        <end position="47"/>
    </location>
</feature>
<dbReference type="GO" id="GO:0003677">
    <property type="term" value="F:DNA binding"/>
    <property type="evidence" value="ECO:0007669"/>
    <property type="project" value="InterPro"/>
</dbReference>
<dbReference type="InterPro" id="IPR041657">
    <property type="entry name" value="HTH_17"/>
</dbReference>
<dbReference type="OrthoDB" id="194758at2"/>
<evidence type="ECO:0000259" key="1">
    <source>
        <dbReference type="Pfam" id="PF12728"/>
    </source>
</evidence>
<dbReference type="NCBIfam" id="TIGR01764">
    <property type="entry name" value="excise"/>
    <property type="match status" value="1"/>
</dbReference>
<sequence length="55" mass="6435">MADAAGITGFHVQSLYRWSRLGTLPTVRIGRSVRVRRADLDRWLTKQQRGRGRRR</sequence>
<evidence type="ECO:0000313" key="2">
    <source>
        <dbReference type="EMBL" id="TKV62218.1"/>
    </source>
</evidence>
<proteinExistence type="predicted"/>
<evidence type="ECO:0000313" key="3">
    <source>
        <dbReference type="Proteomes" id="UP000306985"/>
    </source>
</evidence>
<organism evidence="2 3">
    <name type="scientific">Nakamurella flava</name>
    <dbReference type="NCBI Taxonomy" id="2576308"/>
    <lineage>
        <taxon>Bacteria</taxon>
        <taxon>Bacillati</taxon>
        <taxon>Actinomycetota</taxon>
        <taxon>Actinomycetes</taxon>
        <taxon>Nakamurellales</taxon>
        <taxon>Nakamurellaceae</taxon>
        <taxon>Nakamurella</taxon>
    </lineage>
</organism>